<organism evidence="5 6">
    <name type="scientific">Thermoactinomyces intermedius</name>
    <dbReference type="NCBI Taxonomy" id="2024"/>
    <lineage>
        <taxon>Bacteria</taxon>
        <taxon>Bacillati</taxon>
        <taxon>Bacillota</taxon>
        <taxon>Bacilli</taxon>
        <taxon>Bacillales</taxon>
        <taxon>Thermoactinomycetaceae</taxon>
        <taxon>Thermoactinomyces</taxon>
    </lineage>
</organism>
<dbReference type="Gene3D" id="3.40.50.1240">
    <property type="entry name" value="Phosphoglycerate mutase-like"/>
    <property type="match status" value="1"/>
</dbReference>
<dbReference type="SMART" id="SM00855">
    <property type="entry name" value="PGAM"/>
    <property type="match status" value="1"/>
</dbReference>
<feature type="active site" description="Proton donor/acceptor" evidence="3">
    <location>
        <position position="83"/>
    </location>
</feature>
<dbReference type="SUPFAM" id="SSF53254">
    <property type="entry name" value="Phosphoglycerate mutase-like"/>
    <property type="match status" value="1"/>
</dbReference>
<comment type="caution">
    <text evidence="5">The sequence shown here is derived from an EMBL/GenBank/DDBJ whole genome shotgun (WGS) entry which is preliminary data.</text>
</comment>
<keyword evidence="1" id="KW-0324">Glycolysis</keyword>
<gene>
    <name evidence="5" type="ORF">I8U20_00510</name>
</gene>
<sequence>METKILLIRHGETLWNREFRKQGQRDVPLSDLGRDQAAKLAGYLKNETFSAIYASDLSRAKETAQLVAKPHRLPVTVFPEFRERNFGEWEGLMDEEVKRKYPDWKEVSLNGGKYGVETIKAMQKRFLEKCEELARKHFGGQIAIVAHGLCIHMFLHLVTGGEYGPRREKLKNTSLTRLIYRQNGRWTVESYNEVPHLQ</sequence>
<dbReference type="InterPro" id="IPR029033">
    <property type="entry name" value="His_PPase_superfam"/>
</dbReference>
<evidence type="ECO:0000256" key="3">
    <source>
        <dbReference type="PIRSR" id="PIRSR613078-1"/>
    </source>
</evidence>
<evidence type="ECO:0000313" key="5">
    <source>
        <dbReference type="EMBL" id="MBH8593807.1"/>
    </source>
</evidence>
<dbReference type="GO" id="GO:0016791">
    <property type="term" value="F:phosphatase activity"/>
    <property type="evidence" value="ECO:0007669"/>
    <property type="project" value="TreeGrafter"/>
</dbReference>
<name>A0A8I1A1L0_THEIN</name>
<evidence type="ECO:0000313" key="6">
    <source>
        <dbReference type="Proteomes" id="UP000633619"/>
    </source>
</evidence>
<dbReference type="RefSeq" id="WP_181731119.1">
    <property type="nucleotide sequence ID" value="NZ_JACEIR010000001.1"/>
</dbReference>
<dbReference type="EMBL" id="JAECVW010000001">
    <property type="protein sequence ID" value="MBH8593807.1"/>
    <property type="molecule type" value="Genomic_DNA"/>
</dbReference>
<proteinExistence type="predicted"/>
<protein>
    <submittedName>
        <fullName evidence="5">Histidine phosphatase family protein</fullName>
    </submittedName>
</protein>
<accession>A0A8I1A1L0</accession>
<dbReference type="AlphaFoldDB" id="A0A8I1A1L0"/>
<dbReference type="GO" id="GO:0005737">
    <property type="term" value="C:cytoplasm"/>
    <property type="evidence" value="ECO:0007669"/>
    <property type="project" value="TreeGrafter"/>
</dbReference>
<keyword evidence="6" id="KW-1185">Reference proteome</keyword>
<dbReference type="Proteomes" id="UP000633619">
    <property type="component" value="Unassembled WGS sequence"/>
</dbReference>
<dbReference type="InterPro" id="IPR013078">
    <property type="entry name" value="His_Pase_superF_clade-1"/>
</dbReference>
<dbReference type="Pfam" id="PF00300">
    <property type="entry name" value="His_Phos_1"/>
    <property type="match status" value="1"/>
</dbReference>
<evidence type="ECO:0000256" key="4">
    <source>
        <dbReference type="PIRSR" id="PIRSR613078-2"/>
    </source>
</evidence>
<feature type="active site" description="Tele-phosphohistidine intermediate" evidence="3">
    <location>
        <position position="10"/>
    </location>
</feature>
<dbReference type="InterPro" id="IPR050275">
    <property type="entry name" value="PGM_Phosphatase"/>
</dbReference>
<dbReference type="PANTHER" id="PTHR48100:SF1">
    <property type="entry name" value="HISTIDINE PHOSPHATASE FAMILY PROTEIN-RELATED"/>
    <property type="match status" value="1"/>
</dbReference>
<dbReference type="PROSITE" id="PS00175">
    <property type="entry name" value="PG_MUTASE"/>
    <property type="match status" value="1"/>
</dbReference>
<reference evidence="5 6" key="1">
    <citation type="submission" date="2020-12" db="EMBL/GenBank/DDBJ databases">
        <title>WGS of Thermoactinomyces spp.</title>
        <authorList>
            <person name="Cheng K."/>
        </authorList>
    </citation>
    <scope>NUCLEOTIDE SEQUENCE [LARGE SCALE GENOMIC DNA]</scope>
    <source>
        <strain evidence="6">CICC 10671\DSM 43846</strain>
    </source>
</reference>
<feature type="binding site" evidence="4">
    <location>
        <begin position="9"/>
        <end position="16"/>
    </location>
    <ligand>
        <name>substrate</name>
    </ligand>
</feature>
<feature type="binding site" evidence="4">
    <location>
        <position position="59"/>
    </location>
    <ligand>
        <name>substrate</name>
    </ligand>
</feature>
<keyword evidence="2" id="KW-0413">Isomerase</keyword>
<evidence type="ECO:0000256" key="1">
    <source>
        <dbReference type="ARBA" id="ARBA00023152"/>
    </source>
</evidence>
<evidence type="ECO:0000256" key="2">
    <source>
        <dbReference type="ARBA" id="ARBA00023235"/>
    </source>
</evidence>
<dbReference type="CDD" id="cd07067">
    <property type="entry name" value="HP_PGM_like"/>
    <property type="match status" value="1"/>
</dbReference>
<dbReference type="InterPro" id="IPR001345">
    <property type="entry name" value="PG/BPGM_mutase_AS"/>
</dbReference>
<dbReference type="PANTHER" id="PTHR48100">
    <property type="entry name" value="BROAD-SPECIFICITY PHOSPHATASE YOR283W-RELATED"/>
    <property type="match status" value="1"/>
</dbReference>